<feature type="transmembrane region" description="Helical" evidence="1">
    <location>
        <begin position="220"/>
        <end position="244"/>
    </location>
</feature>
<feature type="transmembrane region" description="Helical" evidence="1">
    <location>
        <begin position="102"/>
        <end position="122"/>
    </location>
</feature>
<keyword evidence="2" id="KW-0813">Transport</keyword>
<dbReference type="PANTHER" id="PTHR11328:SF24">
    <property type="entry name" value="MAJOR FACILITATOR SUPERFAMILY (MFS) PROFILE DOMAIN-CONTAINING PROTEIN"/>
    <property type="match status" value="1"/>
</dbReference>
<protein>
    <submittedName>
        <fullName evidence="2">Sugar transporter</fullName>
    </submittedName>
</protein>
<dbReference type="SUPFAM" id="SSF103473">
    <property type="entry name" value="MFS general substrate transporter"/>
    <property type="match status" value="1"/>
</dbReference>
<dbReference type="AlphaFoldDB" id="I6YXF7"/>
<dbReference type="GO" id="GO:0008643">
    <property type="term" value="P:carbohydrate transport"/>
    <property type="evidence" value="ECO:0007669"/>
    <property type="project" value="InterPro"/>
</dbReference>
<feature type="transmembrane region" description="Helical" evidence="1">
    <location>
        <begin position="317"/>
        <end position="338"/>
    </location>
</feature>
<feature type="transmembrane region" description="Helical" evidence="1">
    <location>
        <begin position="264"/>
        <end position="285"/>
    </location>
</feature>
<dbReference type="GO" id="GO:0006814">
    <property type="term" value="P:sodium ion transport"/>
    <property type="evidence" value="ECO:0007669"/>
    <property type="project" value="InterPro"/>
</dbReference>
<dbReference type="CDD" id="cd17332">
    <property type="entry name" value="MFS_MelB_like"/>
    <property type="match status" value="1"/>
</dbReference>
<feature type="transmembrane region" description="Helical" evidence="1">
    <location>
        <begin position="176"/>
        <end position="199"/>
    </location>
</feature>
<dbReference type="InterPro" id="IPR039672">
    <property type="entry name" value="MFS_2"/>
</dbReference>
<keyword evidence="1" id="KW-1133">Transmembrane helix</keyword>
<dbReference type="Gene3D" id="1.20.1250.20">
    <property type="entry name" value="MFS general substrate transporter like domains"/>
    <property type="match status" value="2"/>
</dbReference>
<evidence type="ECO:0000313" key="2">
    <source>
        <dbReference type="EMBL" id="AFN57687.1"/>
    </source>
</evidence>
<feature type="transmembrane region" description="Helical" evidence="1">
    <location>
        <begin position="79"/>
        <end position="96"/>
    </location>
</feature>
<name>I6YXF7_9BACT</name>
<organism evidence="2">
    <name type="scientific">uncultured bacterium r_03</name>
    <dbReference type="NCBI Taxonomy" id="1132278"/>
    <lineage>
        <taxon>Bacteria</taxon>
        <taxon>environmental samples</taxon>
    </lineage>
</organism>
<dbReference type="GO" id="GO:0005886">
    <property type="term" value="C:plasma membrane"/>
    <property type="evidence" value="ECO:0007669"/>
    <property type="project" value="TreeGrafter"/>
</dbReference>
<dbReference type="PANTHER" id="PTHR11328">
    <property type="entry name" value="MAJOR FACILITATOR SUPERFAMILY DOMAIN-CONTAINING PROTEIN"/>
    <property type="match status" value="1"/>
</dbReference>
<dbReference type="InterPro" id="IPR001927">
    <property type="entry name" value="Na/Gal_symport"/>
</dbReference>
<reference evidence="2" key="1">
    <citation type="journal article" date="2012" name="PLoS ONE">
        <title>Functional metagenomics unveils a multifunctional glycosyl hydrolase from the family 43 catalysing the breakdown of plant polymers in the calf rumen.</title>
        <authorList>
            <person name="Ferrer M."/>
            <person name="Ghazi A."/>
            <person name="Beloqui A."/>
            <person name="Vieites J.M."/>
            <person name="Lopez-Cortes N."/>
            <person name="Marin-Navarro J."/>
            <person name="Nechitaylo T.Y."/>
            <person name="Guazzaroni M.E."/>
            <person name="Polaina J."/>
            <person name="Waliczek A."/>
            <person name="Chernikova T.N."/>
            <person name="Reva O.N."/>
            <person name="Golyshina O.V."/>
            <person name="Golyshin P.N."/>
        </authorList>
    </citation>
    <scope>NUCLEOTIDE SEQUENCE</scope>
</reference>
<feature type="transmembrane region" description="Helical" evidence="1">
    <location>
        <begin position="292"/>
        <end position="311"/>
    </location>
</feature>
<accession>I6YXF7</accession>
<keyword evidence="1" id="KW-0472">Membrane</keyword>
<feature type="transmembrane region" description="Helical" evidence="1">
    <location>
        <begin position="359"/>
        <end position="383"/>
    </location>
</feature>
<feature type="transmembrane region" description="Helical" evidence="1">
    <location>
        <begin position="143"/>
        <end position="164"/>
    </location>
</feature>
<dbReference type="GO" id="GO:0015293">
    <property type="term" value="F:symporter activity"/>
    <property type="evidence" value="ECO:0007669"/>
    <property type="project" value="InterPro"/>
</dbReference>
<sequence length="445" mass="47559">MKVPFAEKVGYSLGDGAANLVFQLMMMFQLMFYTDVLGIGAGAAGLILLGARVLDAFIDPLAGILSDRTHTKWGKYRPWVVGTAIPFAVVFALSYLSPDWGVRAKTAWAAGTYALLMALYSFNNTPYSSLGGVMTDEGRERTSVATVRFVAATVATIVVQVATLPLVKCFDDPRTGWGVTVGIYAVFAAVMLLVSGFVAKERIAPPATQRKSLGEDMKSVLGDAPWRAMFVLTLFLFVTLALWGSASAYYFKYAVSEETLGFSLFNGVGQGITFVAVVTLPGILSDRFGKKTTYLVCLALTAVFTAGFYFVPATSRYGLLAMGALKSLAYAPTIPLLWAMMGDVADHGEWVSGRRATGFVFAGIVFALKAGLGLGGAVCGWILGAAGFDPEAASQTAEAQQAIRLSVSLIPAALFAVGCVALLFYPISKRTEREMQLELNARRSK</sequence>
<keyword evidence="1" id="KW-0812">Transmembrane</keyword>
<evidence type="ECO:0000256" key="1">
    <source>
        <dbReference type="SAM" id="Phobius"/>
    </source>
</evidence>
<dbReference type="Pfam" id="PF13347">
    <property type="entry name" value="MFS_2"/>
    <property type="match status" value="1"/>
</dbReference>
<dbReference type="EMBL" id="JQ303339">
    <property type="protein sequence ID" value="AFN57687.1"/>
    <property type="molecule type" value="Genomic_DNA"/>
</dbReference>
<proteinExistence type="predicted"/>
<feature type="transmembrane region" description="Helical" evidence="1">
    <location>
        <begin position="403"/>
        <end position="425"/>
    </location>
</feature>
<dbReference type="InterPro" id="IPR036259">
    <property type="entry name" value="MFS_trans_sf"/>
</dbReference>
<keyword evidence="2" id="KW-0762">Sugar transport</keyword>
<dbReference type="NCBIfam" id="TIGR00792">
    <property type="entry name" value="gph"/>
    <property type="match status" value="1"/>
</dbReference>